<feature type="region of interest" description="Disordered" evidence="1">
    <location>
        <begin position="112"/>
        <end position="142"/>
    </location>
</feature>
<feature type="compositionally biased region" description="Basic and acidic residues" evidence="1">
    <location>
        <begin position="1"/>
        <end position="16"/>
    </location>
</feature>
<proteinExistence type="predicted"/>
<feature type="compositionally biased region" description="Basic and acidic residues" evidence="1">
    <location>
        <begin position="126"/>
        <end position="138"/>
    </location>
</feature>
<sequence>MDWSRDCGERRGERGAGRRTRLSAARKLEHSPGGDKQDVCCTHKSGTPNGYTWHDSSSEIAEGDESGASPEEDTAPITKVFLEWLFEVLHNDFATFKQEIAADVKDLEREMAEVGHSRTHPQGPGRGDRPAQVGDRDLQGSNRDLQYRLEDIEKAIIGNLEDFMICLFHHVTPELKEQDILLDRTHRAGRPAQSPGQAQDILTCLHYYHQREAILPSWQKQRPKDG</sequence>
<feature type="compositionally biased region" description="Polar residues" evidence="1">
    <location>
        <begin position="44"/>
        <end position="59"/>
    </location>
</feature>
<name>A0AAV7MQC6_PLEWA</name>
<dbReference type="EMBL" id="JANPWB010000013">
    <property type="protein sequence ID" value="KAJ1105532.1"/>
    <property type="molecule type" value="Genomic_DNA"/>
</dbReference>
<evidence type="ECO:0000313" key="3">
    <source>
        <dbReference type="Proteomes" id="UP001066276"/>
    </source>
</evidence>
<feature type="region of interest" description="Disordered" evidence="1">
    <location>
        <begin position="1"/>
        <end position="72"/>
    </location>
</feature>
<accession>A0AAV7MQC6</accession>
<gene>
    <name evidence="2" type="ORF">NDU88_002937</name>
</gene>
<comment type="caution">
    <text evidence="2">The sequence shown here is derived from an EMBL/GenBank/DDBJ whole genome shotgun (WGS) entry which is preliminary data.</text>
</comment>
<organism evidence="2 3">
    <name type="scientific">Pleurodeles waltl</name>
    <name type="common">Iberian ribbed newt</name>
    <dbReference type="NCBI Taxonomy" id="8319"/>
    <lineage>
        <taxon>Eukaryota</taxon>
        <taxon>Metazoa</taxon>
        <taxon>Chordata</taxon>
        <taxon>Craniata</taxon>
        <taxon>Vertebrata</taxon>
        <taxon>Euteleostomi</taxon>
        <taxon>Amphibia</taxon>
        <taxon>Batrachia</taxon>
        <taxon>Caudata</taxon>
        <taxon>Salamandroidea</taxon>
        <taxon>Salamandridae</taxon>
        <taxon>Pleurodelinae</taxon>
        <taxon>Pleurodeles</taxon>
    </lineage>
</organism>
<dbReference type="Proteomes" id="UP001066276">
    <property type="component" value="Chromosome 9"/>
</dbReference>
<reference evidence="2" key="1">
    <citation type="journal article" date="2022" name="bioRxiv">
        <title>Sequencing and chromosome-scale assembly of the giantPleurodeles waltlgenome.</title>
        <authorList>
            <person name="Brown T."/>
            <person name="Elewa A."/>
            <person name="Iarovenko S."/>
            <person name="Subramanian E."/>
            <person name="Araus A.J."/>
            <person name="Petzold A."/>
            <person name="Susuki M."/>
            <person name="Suzuki K.-i.T."/>
            <person name="Hayashi T."/>
            <person name="Toyoda A."/>
            <person name="Oliveira C."/>
            <person name="Osipova E."/>
            <person name="Leigh N.D."/>
            <person name="Simon A."/>
            <person name="Yun M.H."/>
        </authorList>
    </citation>
    <scope>NUCLEOTIDE SEQUENCE</scope>
    <source>
        <strain evidence="2">20211129_DDA</strain>
        <tissue evidence="2">Liver</tissue>
    </source>
</reference>
<dbReference type="AlphaFoldDB" id="A0AAV7MQC6"/>
<feature type="compositionally biased region" description="Acidic residues" evidence="1">
    <location>
        <begin position="61"/>
        <end position="72"/>
    </location>
</feature>
<feature type="compositionally biased region" description="Basic and acidic residues" evidence="1">
    <location>
        <begin position="26"/>
        <end position="38"/>
    </location>
</feature>
<keyword evidence="3" id="KW-1185">Reference proteome</keyword>
<evidence type="ECO:0000313" key="2">
    <source>
        <dbReference type="EMBL" id="KAJ1105532.1"/>
    </source>
</evidence>
<evidence type="ECO:0000256" key="1">
    <source>
        <dbReference type="SAM" id="MobiDB-lite"/>
    </source>
</evidence>
<protein>
    <submittedName>
        <fullName evidence="2">Uncharacterized protein</fullName>
    </submittedName>
</protein>